<evidence type="ECO:0000259" key="1">
    <source>
        <dbReference type="SMART" id="SM00382"/>
    </source>
</evidence>
<dbReference type="PANTHER" id="PTHR35894">
    <property type="entry name" value="GENERAL SECRETION PATHWAY PROTEIN A-RELATED"/>
    <property type="match status" value="1"/>
</dbReference>
<dbReference type="SMART" id="SM00382">
    <property type="entry name" value="AAA"/>
    <property type="match status" value="1"/>
</dbReference>
<evidence type="ECO:0000313" key="2">
    <source>
        <dbReference type="EMBL" id="SCZ55887.1"/>
    </source>
</evidence>
<keyword evidence="3" id="KW-1185">Reference proteome</keyword>
<dbReference type="STRING" id="415747.SAMN03097708_01219"/>
<dbReference type="EMBL" id="FMWD01000003">
    <property type="protein sequence ID" value="SCZ55887.1"/>
    <property type="molecule type" value="Genomic_DNA"/>
</dbReference>
<dbReference type="InterPro" id="IPR049945">
    <property type="entry name" value="AAA_22"/>
</dbReference>
<gene>
    <name evidence="2" type="ORF">SAMN03097708_01219</name>
</gene>
<dbReference type="PRINTS" id="PR00364">
    <property type="entry name" value="DISEASERSIST"/>
</dbReference>
<dbReference type="InterPro" id="IPR017466">
    <property type="entry name" value="XrtA-assoc_ATPase-like"/>
</dbReference>
<dbReference type="SUPFAM" id="SSF52540">
    <property type="entry name" value="P-loop containing nucleoside triphosphate hydrolases"/>
    <property type="match status" value="1"/>
</dbReference>
<proteinExistence type="predicted"/>
<reference evidence="2 3" key="1">
    <citation type="submission" date="2016-10" db="EMBL/GenBank/DDBJ databases">
        <authorList>
            <person name="de Groot N.N."/>
        </authorList>
    </citation>
    <scope>NUCLEOTIDE SEQUENCE [LARGE SCALE GENOMIC DNA]</scope>
    <source>
        <strain evidence="2 3">HLD2</strain>
    </source>
</reference>
<dbReference type="GO" id="GO:0016887">
    <property type="term" value="F:ATP hydrolysis activity"/>
    <property type="evidence" value="ECO:0007669"/>
    <property type="project" value="InterPro"/>
</dbReference>
<organism evidence="2 3">
    <name type="scientific">Thiohalomonas denitrificans</name>
    <dbReference type="NCBI Taxonomy" id="415747"/>
    <lineage>
        <taxon>Bacteria</taxon>
        <taxon>Pseudomonadati</taxon>
        <taxon>Pseudomonadota</taxon>
        <taxon>Gammaproteobacteria</taxon>
        <taxon>Thiohalomonadales</taxon>
        <taxon>Thiohalomonadaceae</taxon>
        <taxon>Thiohalomonas</taxon>
    </lineage>
</organism>
<dbReference type="OrthoDB" id="9780149at2"/>
<dbReference type="InterPro" id="IPR003593">
    <property type="entry name" value="AAA+_ATPase"/>
</dbReference>
<evidence type="ECO:0000313" key="3">
    <source>
        <dbReference type="Proteomes" id="UP000199648"/>
    </source>
</evidence>
<dbReference type="AlphaFoldDB" id="A0A1G5Q2J2"/>
<dbReference type="InterPro" id="IPR027417">
    <property type="entry name" value="P-loop_NTPase"/>
</dbReference>
<feature type="domain" description="AAA+ ATPase" evidence="1">
    <location>
        <begin position="42"/>
        <end position="265"/>
    </location>
</feature>
<protein>
    <submittedName>
        <fullName evidence="2">Putative secretion ATPase, PEP-CTERM locus subfamily</fullName>
    </submittedName>
</protein>
<dbReference type="PANTHER" id="PTHR35894:SF1">
    <property type="entry name" value="PHOSPHORIBULOKINASE _ URIDINE KINASE FAMILY"/>
    <property type="match status" value="1"/>
</dbReference>
<dbReference type="NCBIfam" id="TIGR03015">
    <property type="entry name" value="pepcterm_ATPase"/>
    <property type="match status" value="1"/>
</dbReference>
<dbReference type="Gene3D" id="3.40.50.300">
    <property type="entry name" value="P-loop containing nucleotide triphosphate hydrolases"/>
    <property type="match status" value="1"/>
</dbReference>
<sequence>MYETFYGLNGKPFSLSPDPNFYFASRGHQRVLSYLRYGIHQGEGFVVVTGEIGAGKTTLIKTLVNELSGDTDFVIGQIASTQLEASDLAESVALAFGVSNEGLSRSQIFNRLQGYLTQRRLEGKRALLIVDEAQNMPYSTLEELRMLTNHQVGDRQMLQACLVGQGELRARLQEKRMEQLRQRAVAFCHLGPMSQEETQGYIKHRLQRVGWKGRPELHQDALDSIYSETQGIPRRINTLADRIFLVAYLEEKEMVDRDLVTEVARELAEEQPSASDESEAALAGTQKMVSGQGEELMEQRLSAVEERMGSLEKLMDCRSLAKALIQSLQRT</sequence>
<dbReference type="Proteomes" id="UP000199648">
    <property type="component" value="Unassembled WGS sequence"/>
</dbReference>
<dbReference type="RefSeq" id="WP_092993983.1">
    <property type="nucleotide sequence ID" value="NZ_FMWD01000003.1"/>
</dbReference>
<dbReference type="InterPro" id="IPR052026">
    <property type="entry name" value="ExeA_AAA_ATPase_DNA-bind"/>
</dbReference>
<accession>A0A1G5Q2J2</accession>
<dbReference type="Pfam" id="PF13401">
    <property type="entry name" value="AAA_22"/>
    <property type="match status" value="1"/>
</dbReference>
<name>A0A1G5Q2J2_9GAMM</name>